<dbReference type="Proteomes" id="UP001222434">
    <property type="component" value="Unassembled WGS sequence"/>
</dbReference>
<proteinExistence type="predicted"/>
<reference evidence="1" key="2">
    <citation type="journal article" date="2022" name="J. Evol. Biol.">
        <title>Pre- and post-association barriers to host switching in sympatric mutualists.</title>
        <authorList>
            <person name="Dinges Z.M."/>
            <person name="Phillips R.K."/>
            <person name="Lively C.M."/>
            <person name="Bashey F."/>
        </authorList>
    </citation>
    <scope>NUCLEOTIDE SEQUENCE</scope>
    <source>
        <strain evidence="1">MC_266_E_2016</strain>
    </source>
</reference>
<evidence type="ECO:0008006" key="3">
    <source>
        <dbReference type="Google" id="ProtNLM"/>
    </source>
</evidence>
<dbReference type="EMBL" id="JAILSO010000024">
    <property type="protein sequence ID" value="MDE1478334.1"/>
    <property type="molecule type" value="Genomic_DNA"/>
</dbReference>
<evidence type="ECO:0000313" key="1">
    <source>
        <dbReference type="EMBL" id="MDE1478334.1"/>
    </source>
</evidence>
<dbReference type="AlphaFoldDB" id="A0AAJ1J762"/>
<gene>
    <name evidence="1" type="ORF">KKJ01_08820</name>
</gene>
<protein>
    <recommendedName>
        <fullName evidence="3">Tail fiber protein</fullName>
    </recommendedName>
</protein>
<name>A0AAJ1J762_XENBV</name>
<comment type="caution">
    <text evidence="1">The sequence shown here is derived from an EMBL/GenBank/DDBJ whole genome shotgun (WGS) entry which is preliminary data.</text>
</comment>
<sequence length="562" mass="59633">MSQVINEAAILSSDRGSLPLLADIQYLEPYTSSALNRKFKGILRAGIYTGFQPKAGTGLSVMITSSSEHDGQGAASINVGKNQISIQQVKDVIVSVPASKTSIIALEANFEFGKITNQVDSSSTLKAAHIVVVDVSRGISDNQLELCRVNVPMDSKAITESMIDTSHRLAQTVGITLSEKINSDEEGIAANPKAVNVLRKTLLGDAPDGLNTIGQLAQAIGGNKNFIESISTALLEKMSKSANGADIPDKNAFINNLGLRDTVNKAENAYNKVETDSRVNDAKTLATNADNNANGRVPAGRKVNGKALTNDIALNAGDIGAYNRAETDSRVNDVRVLASEAKTAANNANSNANGRVPAGRKVNGKALTNDIALNAGDVGAYNRAETDSRVNDVRVLANEAKTAANNANSNADGRVPTGRKVNGKALTNDIALNAGDVGAYNRAETDSRVNDVRVLVNEAKNAANNLINGIRLSAFRLYRIGNDHSEYANGNEDPLVIKYFGHPKMDGFSHVSDIGRRRAGEVIVNLLITHANTYDEGVDTITYASMQYLINGNWVTATDDGS</sequence>
<organism evidence="1 2">
    <name type="scientific">Xenorhabdus bovienii</name>
    <name type="common">Xenorhabdus nematophila subsp. bovienii</name>
    <dbReference type="NCBI Taxonomy" id="40576"/>
    <lineage>
        <taxon>Bacteria</taxon>
        <taxon>Pseudomonadati</taxon>
        <taxon>Pseudomonadota</taxon>
        <taxon>Gammaproteobacteria</taxon>
        <taxon>Enterobacterales</taxon>
        <taxon>Morganellaceae</taxon>
        <taxon>Xenorhabdus</taxon>
    </lineage>
</organism>
<evidence type="ECO:0000313" key="2">
    <source>
        <dbReference type="Proteomes" id="UP001222434"/>
    </source>
</evidence>
<dbReference type="RefSeq" id="WP_274712343.1">
    <property type="nucleotide sequence ID" value="NZ_JAILSO010000024.1"/>
</dbReference>
<accession>A0AAJ1J762</accession>
<reference evidence="1" key="1">
    <citation type="submission" date="2021-08" db="EMBL/GenBank/DDBJ databases">
        <authorList>
            <person name="Papudeshi B."/>
            <person name="Bashey-Visser F."/>
        </authorList>
    </citation>
    <scope>NUCLEOTIDE SEQUENCE</scope>
    <source>
        <strain evidence="1">MC_266_E_2016</strain>
    </source>
</reference>